<sequence>MKAKKLKENFSFPVVIERDEDGYYVGTVPALRSCYTQAKTLPELYKRLNEVVQLSLEMEKKLFHGQPIQNEFLGVQKLEFSF</sequence>
<comment type="caution">
    <text evidence="1">The sequence shown here is derived from an EMBL/GenBank/DDBJ whole genome shotgun (WGS) entry which is preliminary data.</text>
</comment>
<evidence type="ECO:0000313" key="2">
    <source>
        <dbReference type="Proteomes" id="UP000178742"/>
    </source>
</evidence>
<accession>A0A1F6M4E9</accession>
<dbReference type="InterPro" id="IPR051404">
    <property type="entry name" value="TA_system_antitoxin"/>
</dbReference>
<dbReference type="SUPFAM" id="SSF143100">
    <property type="entry name" value="TTHA1013/TTHA0281-like"/>
    <property type="match status" value="1"/>
</dbReference>
<dbReference type="AlphaFoldDB" id="A0A1F6M4E9"/>
<evidence type="ECO:0000313" key="1">
    <source>
        <dbReference type="EMBL" id="OGH66470.1"/>
    </source>
</evidence>
<reference evidence="1 2" key="1">
    <citation type="journal article" date="2016" name="Nat. Commun.">
        <title>Thousands of microbial genomes shed light on interconnected biogeochemical processes in an aquifer system.</title>
        <authorList>
            <person name="Anantharaman K."/>
            <person name="Brown C.T."/>
            <person name="Hug L.A."/>
            <person name="Sharon I."/>
            <person name="Castelle C.J."/>
            <person name="Probst A.J."/>
            <person name="Thomas B.C."/>
            <person name="Singh A."/>
            <person name="Wilkins M.J."/>
            <person name="Karaoz U."/>
            <person name="Brodie E.L."/>
            <person name="Williams K.H."/>
            <person name="Hubbard S.S."/>
            <person name="Banfield J.F."/>
        </authorList>
    </citation>
    <scope>NUCLEOTIDE SEQUENCE [LARGE SCALE GENOMIC DNA]</scope>
</reference>
<dbReference type="InterPro" id="IPR035069">
    <property type="entry name" value="TTHA1013/TTHA0281-like"/>
</dbReference>
<name>A0A1F6M4E9_9BACT</name>
<dbReference type="STRING" id="1798676.A3B90_00470"/>
<protein>
    <submittedName>
        <fullName evidence="1">Uncharacterized protein</fullName>
    </submittedName>
</protein>
<dbReference type="Proteomes" id="UP000178742">
    <property type="component" value="Unassembled WGS sequence"/>
</dbReference>
<proteinExistence type="predicted"/>
<dbReference type="PANTHER" id="PTHR34504">
    <property type="entry name" value="ANTITOXIN HICB"/>
    <property type="match status" value="1"/>
</dbReference>
<organism evidence="1 2">
    <name type="scientific">Candidatus Magasanikbacteria bacterium RIFCSPHIGHO2_02_FULL_41_13</name>
    <dbReference type="NCBI Taxonomy" id="1798676"/>
    <lineage>
        <taxon>Bacteria</taxon>
        <taxon>Candidatus Magasanikiibacteriota</taxon>
    </lineage>
</organism>
<gene>
    <name evidence="1" type="ORF">A3B90_00470</name>
</gene>
<dbReference type="EMBL" id="MFPX01000018">
    <property type="protein sequence ID" value="OGH66470.1"/>
    <property type="molecule type" value="Genomic_DNA"/>
</dbReference>
<dbReference type="PANTHER" id="PTHR34504:SF2">
    <property type="entry name" value="UPF0150 PROTEIN SSL0259"/>
    <property type="match status" value="1"/>
</dbReference>
<dbReference type="Gene3D" id="3.30.160.250">
    <property type="match status" value="1"/>
</dbReference>